<dbReference type="GO" id="GO:0005634">
    <property type="term" value="C:nucleus"/>
    <property type="evidence" value="ECO:0007669"/>
    <property type="project" value="TreeGrafter"/>
</dbReference>
<reference evidence="4 5" key="1">
    <citation type="submission" date="2018-04" db="EMBL/GenBank/DDBJ databases">
        <title>The genome of golden apple snail Pomacea canaliculata provides insight into stress tolerance and invasive adaptation.</title>
        <authorList>
            <person name="Liu C."/>
            <person name="Liu B."/>
            <person name="Ren Y."/>
            <person name="Zhang Y."/>
            <person name="Wang H."/>
            <person name="Li S."/>
            <person name="Jiang F."/>
            <person name="Yin L."/>
            <person name="Zhang G."/>
            <person name="Qian W."/>
            <person name="Fan W."/>
        </authorList>
    </citation>
    <scope>NUCLEOTIDE SEQUENCE [LARGE SCALE GENOMIC DNA]</scope>
    <source>
        <strain evidence="4">SZHN2017</strain>
        <tissue evidence="4">Muscle</tissue>
    </source>
</reference>
<dbReference type="Pfam" id="PF10650">
    <property type="entry name" value="zf-C3H1"/>
    <property type="match status" value="1"/>
</dbReference>
<feature type="compositionally biased region" description="Polar residues" evidence="2">
    <location>
        <begin position="29"/>
        <end position="44"/>
    </location>
</feature>
<accession>A0A2T7P3Q9</accession>
<proteinExistence type="predicted"/>
<dbReference type="Gene3D" id="1.25.40.10">
    <property type="entry name" value="Tetratricopeptide repeat domain"/>
    <property type="match status" value="3"/>
</dbReference>
<dbReference type="InterPro" id="IPR019607">
    <property type="entry name" value="Putative_zinc-finger_domain"/>
</dbReference>
<feature type="compositionally biased region" description="Polar residues" evidence="2">
    <location>
        <begin position="632"/>
        <end position="669"/>
    </location>
</feature>
<dbReference type="STRING" id="400727.A0A2T7P3Q9"/>
<feature type="region of interest" description="Disordered" evidence="2">
    <location>
        <begin position="262"/>
        <end position="283"/>
    </location>
</feature>
<evidence type="ECO:0000313" key="5">
    <source>
        <dbReference type="Proteomes" id="UP000245119"/>
    </source>
</evidence>
<sequence>MERSSEHEVNVKRRARQVSVVRRLHRSPKTNTTDKQPMQLPTKNQKIKGDKDREEKRRQEIAKILSLEDPKEQVQRFLRFLNVTIAENSQSKQQLRDNYEEVEMDIDSGDEVTDGFDIYGLPSSLQPLQLMGADAAEFQCTMDLLQGVRQWQIPYPLMDSYSGMISFPTILPSASRNPPISSMPLQVLPPVTPAQPPLPEDLPQPPPPPPPDSEGLKDSADWMNSYSSSVGFANKIDTRATFMKDEIKYQSDQVPCRHTVAPLDADGFEEPPSQKGSSPGLAEDLLKPEAKFGADDEEEIELRKQLLEDLIKRKGQAENKKSESGGSSPATFDAQSPHHTLPTRPRDVPRKVHKAYLLPMHKPVVVPLCDSSSEEEDSEKDCALQSVPGNKSDITDFDIDRFLKLQRKTVEEQKIGSLIKDQDAKSATTLPGKQIRLQHLKQKETDLAKLRHLIIEDQDVLTKGRKIVAEQKKAENVVVQLQQQLMAAQKLVLSKRPLVLRAKMQIQEAHVRLLKNQEMYRRVEEKTLSLGQQLLGADYRPQMAIPLVRSKRKVEVTGKHQVISITVLGKDTKKRKLEDKLGKTNEKENIVTSTTVAASCSPDKRTAEKARLQKLAKEYEEKIRHLKMLQMQRKQSGLASGTSNTKHQKPLTKQVTDSVTSGDSRSTRLPSLESIKLEPVESDTVVHKLRRRSLLDISQSPKPNLLLKEHKSAKKPEVASDANTQSPVGKKKLGTAKFKMPFGFQLQNLCKIQKEKVTKILSSQSYSSPEVFSNLSPHCDPIPELKIISLQEQKRQEKGDPAGLAFTSPLLYFKAYRFSPYYRTKENLTIPSVSYSNKLNPNRILCRYELQGICNDQQCPWQHARDYRFSEKELLQDLSHTVPSLQVSQMEMNRPALPRKLVNECAQHVRPHTMFFESRVWRPTTEETRTFSMTVSSEFQTSLNIISETASKLCVPEMDTVLDSEDVRYFVPETVTGADVQDMEGAVLATPTDTDLWLRLAYSKLSNPSRSREENLNLALNVLARGLESNKDCVDLWTYYLTLYRCHGDSSTDYLDLCNTALEYAPCYEIWWQLLEASSGFQAKDTVCIRALNFLCRDVDGELSLSDSKDEVQSHQMLEMILYKVTLNSQSGRFKTALNFFQSVAGVRESTHGEERYRQSLTHADICVLWICLVHLMEFQTLPAALYDPSNQNPGRIMSKVSKSKCNYEGSVDSVAQQARPHYAFRYTVLYLSQAVTPVESPPLPHLTSPQYVQAALNLTQLLCYRNKYIEACETLRRVLEWAPHLEDLWLMAADIYAGSDDMDSARQVLVDSVASNSYSAKLHYNLALLELLQDCADEALELMERFVISHFNVSDEEMTKVDPNYLFCKILGLDVPVMKKLPPLRDEVKERQSGTDVHLWLCYCLLLELQGETSEAVDVFEHALSSTIDAADLCLVWKCYVQFLYRRLHSCPPSLAPATLQQLQEAMLRSVTTAPTLLPAPYWRRQRCKQPLWRDFSHVNALVDFYIMLVAPDTQATALQTFLDLMPSNVLLLIRCIEVAIKDEQRRRARSLCTTSVYDRVANLQLWKLALSLAQEEGTPQEVTTGGALEKAPFREDDHCFRTTTPGHDA</sequence>
<feature type="zinc finger region" description="C3H1-type" evidence="1">
    <location>
        <begin position="840"/>
        <end position="866"/>
    </location>
</feature>
<feature type="region of interest" description="Disordered" evidence="2">
    <location>
        <begin position="315"/>
        <end position="349"/>
    </location>
</feature>
<feature type="compositionally biased region" description="Basic residues" evidence="2">
    <location>
        <begin position="12"/>
        <end position="28"/>
    </location>
</feature>
<keyword evidence="1" id="KW-0479">Metal-binding</keyword>
<evidence type="ECO:0000313" key="4">
    <source>
        <dbReference type="EMBL" id="PVD28062.1"/>
    </source>
</evidence>
<dbReference type="InterPro" id="IPR003107">
    <property type="entry name" value="HAT"/>
</dbReference>
<feature type="compositionally biased region" description="Polar residues" evidence="2">
    <location>
        <begin position="324"/>
        <end position="338"/>
    </location>
</feature>
<feature type="compositionally biased region" description="Pro residues" evidence="2">
    <location>
        <begin position="190"/>
        <end position="212"/>
    </location>
</feature>
<organism evidence="4 5">
    <name type="scientific">Pomacea canaliculata</name>
    <name type="common">Golden apple snail</name>
    <dbReference type="NCBI Taxonomy" id="400727"/>
    <lineage>
        <taxon>Eukaryota</taxon>
        <taxon>Metazoa</taxon>
        <taxon>Spiralia</taxon>
        <taxon>Lophotrochozoa</taxon>
        <taxon>Mollusca</taxon>
        <taxon>Gastropoda</taxon>
        <taxon>Caenogastropoda</taxon>
        <taxon>Architaenioglossa</taxon>
        <taxon>Ampullarioidea</taxon>
        <taxon>Ampullariidae</taxon>
        <taxon>Pomacea</taxon>
    </lineage>
</organism>
<keyword evidence="1" id="KW-0863">Zinc-finger</keyword>
<feature type="region of interest" description="Disordered" evidence="2">
    <location>
        <begin position="631"/>
        <end position="673"/>
    </location>
</feature>
<protein>
    <recommendedName>
        <fullName evidence="3">C3H1-type domain-containing protein</fullName>
    </recommendedName>
</protein>
<dbReference type="PANTHER" id="PTHR21563">
    <property type="entry name" value="ZINC FINGER C3H1 DOMAIN-CONTAINING PROTEIN"/>
    <property type="match status" value="1"/>
</dbReference>
<dbReference type="GO" id="GO:0000178">
    <property type="term" value="C:exosome (RNase complex)"/>
    <property type="evidence" value="ECO:0007669"/>
    <property type="project" value="TreeGrafter"/>
</dbReference>
<evidence type="ECO:0000256" key="2">
    <source>
        <dbReference type="SAM" id="MobiDB-lite"/>
    </source>
</evidence>
<dbReference type="Proteomes" id="UP000245119">
    <property type="component" value="Linkage Group LG6"/>
</dbReference>
<keyword evidence="1" id="KW-0862">Zinc</keyword>
<dbReference type="GO" id="GO:0006396">
    <property type="term" value="P:RNA processing"/>
    <property type="evidence" value="ECO:0007669"/>
    <property type="project" value="InterPro"/>
</dbReference>
<dbReference type="GO" id="GO:0008270">
    <property type="term" value="F:zinc ion binding"/>
    <property type="evidence" value="ECO:0007669"/>
    <property type="project" value="UniProtKB-KW"/>
</dbReference>
<feature type="compositionally biased region" description="Basic and acidic residues" evidence="2">
    <location>
        <begin position="1"/>
        <end position="11"/>
    </location>
</feature>
<feature type="region of interest" description="Disordered" evidence="2">
    <location>
        <begin position="710"/>
        <end position="729"/>
    </location>
</feature>
<dbReference type="InterPro" id="IPR011990">
    <property type="entry name" value="TPR-like_helical_dom_sf"/>
</dbReference>
<feature type="region of interest" description="Disordered" evidence="2">
    <location>
        <begin position="1"/>
        <end position="55"/>
    </location>
</feature>
<feature type="domain" description="C3H1-type" evidence="3">
    <location>
        <begin position="840"/>
        <end position="866"/>
    </location>
</feature>
<dbReference type="PANTHER" id="PTHR21563:SF3">
    <property type="entry name" value="ZINC FINGER C3H1 DOMAIN-CONTAINING PROTEIN"/>
    <property type="match status" value="1"/>
</dbReference>
<keyword evidence="5" id="KW-1185">Reference proteome</keyword>
<name>A0A2T7P3Q9_POMCA</name>
<gene>
    <name evidence="4" type="ORF">C0Q70_10643</name>
</gene>
<evidence type="ECO:0000256" key="1">
    <source>
        <dbReference type="PROSITE-ProRule" id="PRU00723"/>
    </source>
</evidence>
<dbReference type="PROSITE" id="PS50103">
    <property type="entry name" value="ZF_C3H1"/>
    <property type="match status" value="1"/>
</dbReference>
<comment type="caution">
    <text evidence="4">The sequence shown here is derived from an EMBL/GenBank/DDBJ whole genome shotgun (WGS) entry which is preliminary data.</text>
</comment>
<dbReference type="InterPro" id="IPR039278">
    <property type="entry name" value="Red1"/>
</dbReference>
<feature type="region of interest" description="Disordered" evidence="2">
    <location>
        <begin position="181"/>
        <end position="221"/>
    </location>
</feature>
<evidence type="ECO:0000259" key="3">
    <source>
        <dbReference type="PROSITE" id="PS50103"/>
    </source>
</evidence>
<dbReference type="SMART" id="SM00386">
    <property type="entry name" value="HAT"/>
    <property type="match status" value="5"/>
</dbReference>
<dbReference type="SUPFAM" id="SSF48452">
    <property type="entry name" value="TPR-like"/>
    <property type="match status" value="1"/>
</dbReference>
<dbReference type="EMBL" id="PZQS01000006">
    <property type="protein sequence ID" value="PVD28062.1"/>
    <property type="molecule type" value="Genomic_DNA"/>
</dbReference>
<dbReference type="InterPro" id="IPR000571">
    <property type="entry name" value="Znf_CCCH"/>
</dbReference>
<dbReference type="OrthoDB" id="1922977at2759"/>